<dbReference type="PANTHER" id="PTHR39165">
    <property type="entry name" value="IG HYPOTHETICAL 17883"/>
    <property type="match status" value="1"/>
</dbReference>
<evidence type="ECO:0000313" key="2">
    <source>
        <dbReference type="EMBL" id="PQB05890.1"/>
    </source>
</evidence>
<name>A0A2S7KTE6_9FLAO</name>
<feature type="transmembrane region" description="Helical" evidence="1">
    <location>
        <begin position="81"/>
        <end position="108"/>
    </location>
</feature>
<evidence type="ECO:0000313" key="3">
    <source>
        <dbReference type="Proteomes" id="UP000239800"/>
    </source>
</evidence>
<proteinExistence type="predicted"/>
<sequence>MDILCLTLGFILMIAGIIGSVLPVIPGTPLSWLGLIILFLSPSLPMDWLFITVTGVVAIAIYILDYIIPSIGTRKFGGSRAGAIGTFVGLIVGIFAPIPFGVLVGPFLGALVGEMAFNKTGGTRAFKAAFGSFIGFLGSTFMKLVATFIYLGLFIYQVVDNWSLFF</sequence>
<dbReference type="OrthoDB" id="9808460at2"/>
<gene>
    <name evidence="2" type="ORF">BST85_00055</name>
</gene>
<dbReference type="AlphaFoldDB" id="A0A2S7KTE6"/>
<reference evidence="2 3" key="1">
    <citation type="submission" date="2016-11" db="EMBL/GenBank/DDBJ databases">
        <title>Trade-off between light-utilization and light-protection in marine flavobacteria.</title>
        <authorList>
            <person name="Kumagai Y."/>
        </authorList>
    </citation>
    <scope>NUCLEOTIDE SEQUENCE [LARGE SCALE GENOMIC DNA]</scope>
    <source>
        <strain evidence="2 3">NBRC 107741</strain>
    </source>
</reference>
<feature type="transmembrane region" description="Helical" evidence="1">
    <location>
        <begin position="128"/>
        <end position="156"/>
    </location>
</feature>
<keyword evidence="3" id="KW-1185">Reference proteome</keyword>
<dbReference type="Proteomes" id="UP000239800">
    <property type="component" value="Unassembled WGS sequence"/>
</dbReference>
<dbReference type="PANTHER" id="PTHR39165:SF1">
    <property type="entry name" value="DUF456 DOMAIN-CONTAINING PROTEIN"/>
    <property type="match status" value="1"/>
</dbReference>
<dbReference type="Pfam" id="PF04306">
    <property type="entry name" value="DUF456"/>
    <property type="match status" value="1"/>
</dbReference>
<keyword evidence="1" id="KW-0812">Transmembrane</keyword>
<evidence type="ECO:0008006" key="4">
    <source>
        <dbReference type="Google" id="ProtNLM"/>
    </source>
</evidence>
<accession>A0A2S7KTE6</accession>
<feature type="transmembrane region" description="Helical" evidence="1">
    <location>
        <begin position="47"/>
        <end position="69"/>
    </location>
</feature>
<dbReference type="InterPro" id="IPR007403">
    <property type="entry name" value="DUF456"/>
</dbReference>
<evidence type="ECO:0000256" key="1">
    <source>
        <dbReference type="SAM" id="Phobius"/>
    </source>
</evidence>
<keyword evidence="1" id="KW-0472">Membrane</keyword>
<comment type="caution">
    <text evidence="2">The sequence shown here is derived from an EMBL/GenBank/DDBJ whole genome shotgun (WGS) entry which is preliminary data.</text>
</comment>
<dbReference type="EMBL" id="MQUB01000001">
    <property type="protein sequence ID" value="PQB05890.1"/>
    <property type="molecule type" value="Genomic_DNA"/>
</dbReference>
<protein>
    <recommendedName>
        <fullName evidence="4">DUF456 domain-containing protein</fullName>
    </recommendedName>
</protein>
<keyword evidence="1" id="KW-1133">Transmembrane helix</keyword>
<organism evidence="2 3">
    <name type="scientific">Aureitalea marina</name>
    <dbReference type="NCBI Taxonomy" id="930804"/>
    <lineage>
        <taxon>Bacteria</taxon>
        <taxon>Pseudomonadati</taxon>
        <taxon>Bacteroidota</taxon>
        <taxon>Flavobacteriia</taxon>
        <taxon>Flavobacteriales</taxon>
        <taxon>Flavobacteriaceae</taxon>
        <taxon>Aureitalea</taxon>
    </lineage>
</organism>